<keyword evidence="13" id="KW-0456">Lyase</keyword>
<dbReference type="NCBIfam" id="TIGR00353">
    <property type="entry name" value="nrfE"/>
    <property type="match status" value="1"/>
</dbReference>
<evidence type="ECO:0000256" key="1">
    <source>
        <dbReference type="ARBA" id="ARBA00004429"/>
    </source>
</evidence>
<gene>
    <name evidence="13" type="ORF">PDM29_20590</name>
</gene>
<feature type="transmembrane region" description="Helical" evidence="10">
    <location>
        <begin position="177"/>
        <end position="197"/>
    </location>
</feature>
<evidence type="ECO:0000256" key="9">
    <source>
        <dbReference type="ARBA" id="ARBA00037230"/>
    </source>
</evidence>
<feature type="transmembrane region" description="Helical" evidence="10">
    <location>
        <begin position="272"/>
        <end position="292"/>
    </location>
</feature>
<dbReference type="PANTHER" id="PTHR43653:SF1">
    <property type="entry name" value="CYTOCHROME C-TYPE BIOGENESIS PROTEIN CCMF"/>
    <property type="match status" value="1"/>
</dbReference>
<keyword evidence="5 10" id="KW-0812">Transmembrane</keyword>
<dbReference type="InterPro" id="IPR003567">
    <property type="entry name" value="Cyt_c_biogenesis"/>
</dbReference>
<dbReference type="Pfam" id="PF16327">
    <property type="entry name" value="CcmF_C"/>
    <property type="match status" value="1"/>
</dbReference>
<feature type="transmembrane region" description="Helical" evidence="10">
    <location>
        <begin position="209"/>
        <end position="229"/>
    </location>
</feature>
<accession>A0ABY9YPP6</accession>
<feature type="transmembrane region" description="Helical" evidence="10">
    <location>
        <begin position="352"/>
        <end position="377"/>
    </location>
</feature>
<dbReference type="InterPro" id="IPR003568">
    <property type="entry name" value="Cyt_c_biogenesis_CcmF"/>
</dbReference>
<evidence type="ECO:0000256" key="7">
    <source>
        <dbReference type="ARBA" id="ARBA00022989"/>
    </source>
</evidence>
<feature type="transmembrane region" description="Helical" evidence="10">
    <location>
        <begin position="425"/>
        <end position="445"/>
    </location>
</feature>
<evidence type="ECO:0000256" key="3">
    <source>
        <dbReference type="ARBA" id="ARBA00022475"/>
    </source>
</evidence>
<evidence type="ECO:0000313" key="13">
    <source>
        <dbReference type="EMBL" id="WNH52683.1"/>
    </source>
</evidence>
<dbReference type="RefSeq" id="WP_311191872.1">
    <property type="nucleotide sequence ID" value="NZ_CP115541.1"/>
</dbReference>
<dbReference type="InterPro" id="IPR032523">
    <property type="entry name" value="CcmF_C"/>
</dbReference>
<evidence type="ECO:0000256" key="10">
    <source>
        <dbReference type="SAM" id="Phobius"/>
    </source>
</evidence>
<evidence type="ECO:0000313" key="14">
    <source>
        <dbReference type="Proteomes" id="UP001302072"/>
    </source>
</evidence>
<keyword evidence="14" id="KW-1185">Reference proteome</keyword>
<keyword evidence="8 10" id="KW-0472">Membrane</keyword>
<evidence type="ECO:0000259" key="12">
    <source>
        <dbReference type="Pfam" id="PF16327"/>
    </source>
</evidence>
<feature type="transmembrane region" description="Helical" evidence="10">
    <location>
        <begin position="392"/>
        <end position="413"/>
    </location>
</feature>
<protein>
    <submittedName>
        <fullName evidence="13">Heme lyase CcmF/NrfE family subunit</fullName>
    </submittedName>
</protein>
<dbReference type="PANTHER" id="PTHR43653">
    <property type="entry name" value="CYTOCHROME C ASSEMBLY PROTEIN-RELATED"/>
    <property type="match status" value="1"/>
</dbReference>
<keyword evidence="3" id="KW-1003">Cell membrane</keyword>
<keyword evidence="4" id="KW-0997">Cell inner membrane</keyword>
<evidence type="ECO:0000259" key="11">
    <source>
        <dbReference type="Pfam" id="PF01578"/>
    </source>
</evidence>
<name>A0ABY9YPP6_9GAMM</name>
<dbReference type="Pfam" id="PF01578">
    <property type="entry name" value="Cytochrom_C_asm"/>
    <property type="match status" value="1"/>
</dbReference>
<feature type="transmembrane region" description="Helical" evidence="10">
    <location>
        <begin position="249"/>
        <end position="265"/>
    </location>
</feature>
<evidence type="ECO:0000256" key="2">
    <source>
        <dbReference type="ARBA" id="ARBA00009186"/>
    </source>
</evidence>
<organism evidence="13 14">
    <name type="scientific">Stenotrophomonas oahuensis</name>
    <dbReference type="NCBI Taxonomy" id="3003271"/>
    <lineage>
        <taxon>Bacteria</taxon>
        <taxon>Pseudomonadati</taxon>
        <taxon>Pseudomonadota</taxon>
        <taxon>Gammaproteobacteria</taxon>
        <taxon>Lysobacterales</taxon>
        <taxon>Lysobacteraceae</taxon>
        <taxon>Stenotrophomonas</taxon>
    </lineage>
</organism>
<feature type="transmembrane region" description="Helical" evidence="10">
    <location>
        <begin position="6"/>
        <end position="26"/>
    </location>
</feature>
<evidence type="ECO:0000256" key="5">
    <source>
        <dbReference type="ARBA" id="ARBA00022692"/>
    </source>
</evidence>
<feature type="transmembrane region" description="Helical" evidence="10">
    <location>
        <begin position="484"/>
        <end position="505"/>
    </location>
</feature>
<evidence type="ECO:0000256" key="8">
    <source>
        <dbReference type="ARBA" id="ARBA00023136"/>
    </source>
</evidence>
<comment type="subcellular location">
    <subcellularLocation>
        <location evidence="1">Cell inner membrane</location>
        <topology evidence="1">Multi-pass membrane protein</topology>
    </subcellularLocation>
</comment>
<dbReference type="PRINTS" id="PR01410">
    <property type="entry name" value="CCBIOGENESIS"/>
</dbReference>
<keyword evidence="6" id="KW-0201">Cytochrome c-type biogenesis</keyword>
<feature type="transmembrane region" description="Helical" evidence="10">
    <location>
        <begin position="312"/>
        <end position="331"/>
    </location>
</feature>
<feature type="transmembrane region" description="Helical" evidence="10">
    <location>
        <begin position="38"/>
        <end position="62"/>
    </location>
</feature>
<comment type="function">
    <text evidence="9">Required for the biogenesis of c-type cytochromes. Possible subunit of a heme lyase.</text>
</comment>
<dbReference type="EMBL" id="CP115541">
    <property type="protein sequence ID" value="WNH52683.1"/>
    <property type="molecule type" value="Genomic_DNA"/>
</dbReference>
<dbReference type="NCBIfam" id="NF007691">
    <property type="entry name" value="PRK10369.1"/>
    <property type="match status" value="1"/>
</dbReference>
<keyword evidence="7 10" id="KW-1133">Transmembrane helix</keyword>
<dbReference type="PRINTS" id="PR01411">
    <property type="entry name" value="CCMFBIOGNSIS"/>
</dbReference>
<feature type="transmembrane region" description="Helical" evidence="10">
    <location>
        <begin position="610"/>
        <end position="630"/>
    </location>
</feature>
<dbReference type="Proteomes" id="UP001302072">
    <property type="component" value="Chromosome"/>
</dbReference>
<feature type="transmembrane region" description="Helical" evidence="10">
    <location>
        <begin position="125"/>
        <end position="142"/>
    </location>
</feature>
<evidence type="ECO:0000256" key="6">
    <source>
        <dbReference type="ARBA" id="ARBA00022748"/>
    </source>
</evidence>
<comment type="similarity">
    <text evidence="2">Belongs to the CcmF/CycK/Ccl1/NrfE/CcsA family.</text>
</comment>
<feature type="domain" description="Cytochrome c-type biogenesis protein CcmF C-terminal" evidence="12">
    <location>
        <begin position="315"/>
        <end position="632"/>
    </location>
</feature>
<sequence>MLPELGQILLGCALLAALLQAVLPLLGAQRQRAEWMAIARPAAYAQLVLIAGAFAVLTAAFVQQDFSVRYVAENSNTLLPLAYRYSAVWGAHEGSLLLWVLVLALWGGAVALGSKQLPDTVRARVLGVMGIISVGFIAFLFFTSNPFTRLLPAPLEGRDLNPLLQDPGLIIHPPMLYIGYVGFAVPFAFAIAALLDGRVDARWLRWTRPWTNIAWGFLTLGIALGSWWAYYELGWGGWWFWDPVENASFMPWLAGAALIHSQAVTEKRGSFASWTLLLAIAAFALSLLGAFLVRSGVLTSVHSFAADPARGAFILVFLALVVGAALLLYALRAGGLNADDPRKGFMPTSRETLLLANNLLLATACAMVLLGTLYPLLADALGLGKVSVGPPYFGTLFLLLMAPLVLLLPFGPLVNWQRDQASKRLALLAPWAVFALVLGVVAWFMAPQGKLKTAAGVAAAAWVTFGTARFVWQRLRGNGRFNAEMIGMLLAHFGVAVFLVGALLVEALNVQREIALAPGQQIEIGRYAFQFEGVDHQQGPNYVADRGHVRVFASDREIALLHPEKRAYASGGQVMTEAGIHARVNGDVYVALGEPLGNNAWALRVHIKPFVRWIWLGALLMALGGFVTAADRRFRRIKELPNV</sequence>
<dbReference type="InterPro" id="IPR002541">
    <property type="entry name" value="Cyt_c_assembly"/>
</dbReference>
<dbReference type="GO" id="GO:0016829">
    <property type="term" value="F:lyase activity"/>
    <property type="evidence" value="ECO:0007669"/>
    <property type="project" value="UniProtKB-KW"/>
</dbReference>
<evidence type="ECO:0000256" key="4">
    <source>
        <dbReference type="ARBA" id="ARBA00022519"/>
    </source>
</evidence>
<reference evidence="13 14" key="1">
    <citation type="submission" date="2022-12" db="EMBL/GenBank/DDBJ databases">
        <title>Two new species, Stenotrophomonas aracearum and Stenotrophomonas oahuensis, isolated from Anthurium (Araceae family) in Hawaii.</title>
        <authorList>
            <person name="Chunag S.C."/>
            <person name="Dobhal S."/>
            <person name="Alvarez A."/>
            <person name="Arif M."/>
        </authorList>
    </citation>
    <scope>NUCLEOTIDE SEQUENCE [LARGE SCALE GENOMIC DNA]</scope>
    <source>
        <strain evidence="13 14">A5586</strain>
    </source>
</reference>
<feature type="transmembrane region" description="Helical" evidence="10">
    <location>
        <begin position="96"/>
        <end position="113"/>
    </location>
</feature>
<feature type="transmembrane region" description="Helical" evidence="10">
    <location>
        <begin position="451"/>
        <end position="472"/>
    </location>
</feature>
<feature type="domain" description="Cytochrome c assembly protein" evidence="11">
    <location>
        <begin position="89"/>
        <end position="295"/>
    </location>
</feature>
<proteinExistence type="inferred from homology"/>